<sequence>MGTCLISGFEMVHGCIILFDLVALSGSPETSAPLMDNWTSDSLPVFWAKRWHIGKWLAGDVGMLFGTFLASGMYYECSAYILGKGFDWSVVLFFMAQAILLLAEKLWRRTTARQTGGIYARLWVHWPNHERIRGLGEVLLAA</sequence>
<proteinExistence type="predicted"/>
<dbReference type="EMBL" id="WHUW01000008">
    <property type="protein sequence ID" value="KAF8442943.1"/>
    <property type="molecule type" value="Genomic_DNA"/>
</dbReference>
<gene>
    <name evidence="2" type="ORF">L210DRAFT_3502855</name>
</gene>
<protein>
    <submittedName>
        <fullName evidence="2">Uncharacterized protein</fullName>
    </submittedName>
</protein>
<comment type="caution">
    <text evidence="2">The sequence shown here is derived from an EMBL/GenBank/DDBJ whole genome shotgun (WGS) entry which is preliminary data.</text>
</comment>
<keyword evidence="3" id="KW-1185">Reference proteome</keyword>
<feature type="transmembrane region" description="Helical" evidence="1">
    <location>
        <begin position="81"/>
        <end position="103"/>
    </location>
</feature>
<reference evidence="2" key="1">
    <citation type="submission" date="2019-10" db="EMBL/GenBank/DDBJ databases">
        <authorList>
            <consortium name="DOE Joint Genome Institute"/>
            <person name="Kuo A."/>
            <person name="Miyauchi S."/>
            <person name="Kiss E."/>
            <person name="Drula E."/>
            <person name="Kohler A."/>
            <person name="Sanchez-Garcia M."/>
            <person name="Andreopoulos B."/>
            <person name="Barry K.W."/>
            <person name="Bonito G."/>
            <person name="Buee M."/>
            <person name="Carver A."/>
            <person name="Chen C."/>
            <person name="Cichocki N."/>
            <person name="Clum A."/>
            <person name="Culley D."/>
            <person name="Crous P.W."/>
            <person name="Fauchery L."/>
            <person name="Girlanda M."/>
            <person name="Hayes R."/>
            <person name="Keri Z."/>
            <person name="LaButti K."/>
            <person name="Lipzen A."/>
            <person name="Lombard V."/>
            <person name="Magnuson J."/>
            <person name="Maillard F."/>
            <person name="Morin E."/>
            <person name="Murat C."/>
            <person name="Nolan M."/>
            <person name="Ohm R."/>
            <person name="Pangilinan J."/>
            <person name="Pereira M."/>
            <person name="Perotto S."/>
            <person name="Peter M."/>
            <person name="Riley R."/>
            <person name="Sitrit Y."/>
            <person name="Stielow B."/>
            <person name="Szollosi G."/>
            <person name="Zifcakova L."/>
            <person name="Stursova M."/>
            <person name="Spatafora J.W."/>
            <person name="Tedersoo L."/>
            <person name="Vaario L.-M."/>
            <person name="Yamada A."/>
            <person name="Yan M."/>
            <person name="Wang P."/>
            <person name="Xu J."/>
            <person name="Bruns T."/>
            <person name="Baldrian P."/>
            <person name="Vilgalys R."/>
            <person name="Henrissat B."/>
            <person name="Grigoriev I.V."/>
            <person name="Hibbett D."/>
            <person name="Nagy L.G."/>
            <person name="Martin F.M."/>
        </authorList>
    </citation>
    <scope>NUCLEOTIDE SEQUENCE</scope>
    <source>
        <strain evidence="2">BED1</strain>
    </source>
</reference>
<dbReference type="Proteomes" id="UP001194468">
    <property type="component" value="Unassembled WGS sequence"/>
</dbReference>
<keyword evidence="1" id="KW-1133">Transmembrane helix</keyword>
<evidence type="ECO:0000313" key="3">
    <source>
        <dbReference type="Proteomes" id="UP001194468"/>
    </source>
</evidence>
<organism evidence="2 3">
    <name type="scientific">Boletus edulis BED1</name>
    <dbReference type="NCBI Taxonomy" id="1328754"/>
    <lineage>
        <taxon>Eukaryota</taxon>
        <taxon>Fungi</taxon>
        <taxon>Dikarya</taxon>
        <taxon>Basidiomycota</taxon>
        <taxon>Agaricomycotina</taxon>
        <taxon>Agaricomycetes</taxon>
        <taxon>Agaricomycetidae</taxon>
        <taxon>Boletales</taxon>
        <taxon>Boletineae</taxon>
        <taxon>Boletaceae</taxon>
        <taxon>Boletoideae</taxon>
        <taxon>Boletus</taxon>
    </lineage>
</organism>
<keyword evidence="1" id="KW-0472">Membrane</keyword>
<evidence type="ECO:0000313" key="2">
    <source>
        <dbReference type="EMBL" id="KAF8442943.1"/>
    </source>
</evidence>
<accession>A0AAD4BYL7</accession>
<feature type="transmembrane region" description="Helical" evidence="1">
    <location>
        <begin position="56"/>
        <end position="75"/>
    </location>
</feature>
<name>A0AAD4BYL7_BOLED</name>
<dbReference type="AlphaFoldDB" id="A0AAD4BYL7"/>
<evidence type="ECO:0000256" key="1">
    <source>
        <dbReference type="SAM" id="Phobius"/>
    </source>
</evidence>
<reference evidence="2" key="2">
    <citation type="journal article" date="2020" name="Nat. Commun.">
        <title>Large-scale genome sequencing of mycorrhizal fungi provides insights into the early evolution of symbiotic traits.</title>
        <authorList>
            <person name="Miyauchi S."/>
            <person name="Kiss E."/>
            <person name="Kuo A."/>
            <person name="Drula E."/>
            <person name="Kohler A."/>
            <person name="Sanchez-Garcia M."/>
            <person name="Morin E."/>
            <person name="Andreopoulos B."/>
            <person name="Barry K.W."/>
            <person name="Bonito G."/>
            <person name="Buee M."/>
            <person name="Carver A."/>
            <person name="Chen C."/>
            <person name="Cichocki N."/>
            <person name="Clum A."/>
            <person name="Culley D."/>
            <person name="Crous P.W."/>
            <person name="Fauchery L."/>
            <person name="Girlanda M."/>
            <person name="Hayes R.D."/>
            <person name="Keri Z."/>
            <person name="LaButti K."/>
            <person name="Lipzen A."/>
            <person name="Lombard V."/>
            <person name="Magnuson J."/>
            <person name="Maillard F."/>
            <person name="Murat C."/>
            <person name="Nolan M."/>
            <person name="Ohm R.A."/>
            <person name="Pangilinan J."/>
            <person name="Pereira M.F."/>
            <person name="Perotto S."/>
            <person name="Peter M."/>
            <person name="Pfister S."/>
            <person name="Riley R."/>
            <person name="Sitrit Y."/>
            <person name="Stielow J.B."/>
            <person name="Szollosi G."/>
            <person name="Zifcakova L."/>
            <person name="Stursova M."/>
            <person name="Spatafora J.W."/>
            <person name="Tedersoo L."/>
            <person name="Vaario L.M."/>
            <person name="Yamada A."/>
            <person name="Yan M."/>
            <person name="Wang P."/>
            <person name="Xu J."/>
            <person name="Bruns T."/>
            <person name="Baldrian P."/>
            <person name="Vilgalys R."/>
            <person name="Dunand C."/>
            <person name="Henrissat B."/>
            <person name="Grigoriev I.V."/>
            <person name="Hibbett D."/>
            <person name="Nagy L.G."/>
            <person name="Martin F.M."/>
        </authorList>
    </citation>
    <scope>NUCLEOTIDE SEQUENCE</scope>
    <source>
        <strain evidence="2">BED1</strain>
    </source>
</reference>
<keyword evidence="1" id="KW-0812">Transmembrane</keyword>